<sequence length="142" mass="15460">MWFVDPNKVMSELLDGEAVIVDLASGRYHAAVGVAATVWEGILCGHSFEHIMDDVQRAHTGLPADAEHHVKEFIVRVVDSGLAIPSTELLSTSDTRSPIGVEPTPWVAPVLESHDDLADLMLIDPVHDVTDQGWPHAARQDP</sequence>
<protein>
    <submittedName>
        <fullName evidence="1">Unannotated protein</fullName>
    </submittedName>
</protein>
<dbReference type="Pfam" id="PF05402">
    <property type="entry name" value="PqqD"/>
    <property type="match status" value="1"/>
</dbReference>
<dbReference type="EMBL" id="CAEZYY010000070">
    <property type="protein sequence ID" value="CAB4774112.1"/>
    <property type="molecule type" value="Genomic_DNA"/>
</dbReference>
<evidence type="ECO:0000313" key="1">
    <source>
        <dbReference type="EMBL" id="CAB4723676.1"/>
    </source>
</evidence>
<name>A0A6J6RMH2_9ZZZZ</name>
<dbReference type="EMBL" id="CAFBLR010000147">
    <property type="protein sequence ID" value="CAB4881289.1"/>
    <property type="molecule type" value="Genomic_DNA"/>
</dbReference>
<proteinExistence type="predicted"/>
<gene>
    <name evidence="1" type="ORF">UFOPK2602_01920</name>
    <name evidence="2" type="ORF">UFOPK2806_02605</name>
    <name evidence="3" type="ORF">UFOPK3417_01393</name>
    <name evidence="4" type="ORF">UFOPK4306_02650</name>
</gene>
<accession>A0A6J6RMH2</accession>
<dbReference type="EMBL" id="CAFBQP010000188">
    <property type="protein sequence ID" value="CAB5069031.1"/>
    <property type="molecule type" value="Genomic_DNA"/>
</dbReference>
<organism evidence="1">
    <name type="scientific">freshwater metagenome</name>
    <dbReference type="NCBI Taxonomy" id="449393"/>
    <lineage>
        <taxon>unclassified sequences</taxon>
        <taxon>metagenomes</taxon>
        <taxon>ecological metagenomes</taxon>
    </lineage>
</organism>
<dbReference type="EMBL" id="CAEZXX010000165">
    <property type="protein sequence ID" value="CAB4723676.1"/>
    <property type="molecule type" value="Genomic_DNA"/>
</dbReference>
<evidence type="ECO:0000313" key="4">
    <source>
        <dbReference type="EMBL" id="CAB5069031.1"/>
    </source>
</evidence>
<evidence type="ECO:0000313" key="2">
    <source>
        <dbReference type="EMBL" id="CAB4774112.1"/>
    </source>
</evidence>
<dbReference type="AlphaFoldDB" id="A0A6J6RMH2"/>
<dbReference type="InterPro" id="IPR008792">
    <property type="entry name" value="PQQD"/>
</dbReference>
<evidence type="ECO:0000313" key="3">
    <source>
        <dbReference type="EMBL" id="CAB4881289.1"/>
    </source>
</evidence>
<reference evidence="1" key="1">
    <citation type="submission" date="2020-05" db="EMBL/GenBank/DDBJ databases">
        <authorList>
            <person name="Chiriac C."/>
            <person name="Salcher M."/>
            <person name="Ghai R."/>
            <person name="Kavagutti S V."/>
        </authorList>
    </citation>
    <scope>NUCLEOTIDE SEQUENCE</scope>
</reference>